<reference evidence="7" key="1">
    <citation type="submission" date="2021-02" db="EMBL/GenBank/DDBJ databases">
        <authorList>
            <person name="Dougan E. K."/>
            <person name="Rhodes N."/>
            <person name="Thang M."/>
            <person name="Chan C."/>
        </authorList>
    </citation>
    <scope>NUCLEOTIDE SEQUENCE</scope>
</reference>
<dbReference type="InterPro" id="IPR036443">
    <property type="entry name" value="Znf_RanBP2_sf"/>
</dbReference>
<dbReference type="SUPFAM" id="SSF57850">
    <property type="entry name" value="RING/U-box"/>
    <property type="match status" value="1"/>
</dbReference>
<feature type="region of interest" description="Disordered" evidence="5">
    <location>
        <begin position="401"/>
        <end position="422"/>
    </location>
</feature>
<evidence type="ECO:0000313" key="7">
    <source>
        <dbReference type="EMBL" id="CAE8693851.1"/>
    </source>
</evidence>
<dbReference type="Gene3D" id="4.10.1060.10">
    <property type="entry name" value="Zinc finger, RanBP2-type"/>
    <property type="match status" value="1"/>
</dbReference>
<protein>
    <recommendedName>
        <fullName evidence="6">RanBP2-type domain-containing protein</fullName>
    </recommendedName>
</protein>
<keyword evidence="3" id="KW-0862">Zinc</keyword>
<name>A0A813K0H8_POLGL</name>
<dbReference type="InterPro" id="IPR001876">
    <property type="entry name" value="Znf_RanBP2"/>
</dbReference>
<evidence type="ECO:0000259" key="6">
    <source>
        <dbReference type="PROSITE" id="PS50199"/>
    </source>
</evidence>
<evidence type="ECO:0000313" key="8">
    <source>
        <dbReference type="Proteomes" id="UP000626109"/>
    </source>
</evidence>
<organism evidence="7 8">
    <name type="scientific">Polarella glacialis</name>
    <name type="common">Dinoflagellate</name>
    <dbReference type="NCBI Taxonomy" id="89957"/>
    <lineage>
        <taxon>Eukaryota</taxon>
        <taxon>Sar</taxon>
        <taxon>Alveolata</taxon>
        <taxon>Dinophyceae</taxon>
        <taxon>Suessiales</taxon>
        <taxon>Suessiaceae</taxon>
        <taxon>Polarella</taxon>
    </lineage>
</organism>
<evidence type="ECO:0000256" key="3">
    <source>
        <dbReference type="ARBA" id="ARBA00022833"/>
    </source>
</evidence>
<dbReference type="SUPFAM" id="SSF90209">
    <property type="entry name" value="Ran binding protein zinc finger-like"/>
    <property type="match status" value="1"/>
</dbReference>
<gene>
    <name evidence="7" type="ORF">PGLA2088_LOCUS28561</name>
</gene>
<evidence type="ECO:0000256" key="2">
    <source>
        <dbReference type="ARBA" id="ARBA00022771"/>
    </source>
</evidence>
<dbReference type="EMBL" id="CAJNNW010027933">
    <property type="protein sequence ID" value="CAE8693851.1"/>
    <property type="molecule type" value="Genomic_DNA"/>
</dbReference>
<dbReference type="AlphaFoldDB" id="A0A813K0H8"/>
<dbReference type="PROSITE" id="PS01358">
    <property type="entry name" value="ZF_RANBP2_1"/>
    <property type="match status" value="1"/>
</dbReference>
<feature type="region of interest" description="Disordered" evidence="5">
    <location>
        <begin position="584"/>
        <end position="612"/>
    </location>
</feature>
<keyword evidence="1" id="KW-0479">Metal-binding</keyword>
<sequence length="612" mass="64050">MDPPGPEEEPQEQLPFSCTSLGAAAAEKFAECVFCFEPLPSVRLCVLRKAGRRACRHVHHLDCMRRDADFVRRHSSPVHGGRSFRCPLCNAPYDNVVAVPPVGEDASDLFSLVVRQRTDRILAAQDVKDLLRAMFWLDDTAVDALVDTKWPEAVGHEGVADAQELLRLVRLAGSTPGQARELEPPLLVDDAAGWFNFWAGDASGLTRDTLLRALIKTLGTGDAEREELRAAVFAVWGLFSGDADSISCADFVAAEGMADALLAAIVGGSAVPPSDLCSAPAGLWRCARCTLHNADSEMRCVACEAAKPHTLRDTNTSTSSVSAVNAIGADISRPLCHLCSATLTPARIGPSSGGTSTSCACCRRRPSTGAAVWCCDWCQAALCVRCATVAIGGRASAQLRSHASSENPAVAERLTASPSARSEEEVLSEVSVEIGGAADAGAATMVRCLHCQRMRSAFGVGGGRWCRCPEAGDSSSGPRAEVEAAPLPVLGGSEATTEEVAEAVLPPVEEASASEVLVPGVAEVAGGDLALPGSSLPDAAAKCSNCNRLQAPETSEGYIGSKKWCQCNSADAPNAALREHLRDRQLLRTSMNRSARGADASAGPPGPDGATV</sequence>
<dbReference type="GO" id="GO:0008270">
    <property type="term" value="F:zinc ion binding"/>
    <property type="evidence" value="ECO:0007669"/>
    <property type="project" value="UniProtKB-KW"/>
</dbReference>
<evidence type="ECO:0000256" key="4">
    <source>
        <dbReference type="PROSITE-ProRule" id="PRU00322"/>
    </source>
</evidence>
<comment type="caution">
    <text evidence="7">The sequence shown here is derived from an EMBL/GenBank/DDBJ whole genome shotgun (WGS) entry which is preliminary data.</text>
</comment>
<proteinExistence type="predicted"/>
<dbReference type="Proteomes" id="UP000626109">
    <property type="component" value="Unassembled WGS sequence"/>
</dbReference>
<feature type="domain" description="RanBP2-type" evidence="6">
    <location>
        <begin position="280"/>
        <end position="309"/>
    </location>
</feature>
<keyword evidence="2 4" id="KW-0863">Zinc-finger</keyword>
<evidence type="ECO:0000256" key="5">
    <source>
        <dbReference type="SAM" id="MobiDB-lite"/>
    </source>
</evidence>
<evidence type="ECO:0000256" key="1">
    <source>
        <dbReference type="ARBA" id="ARBA00022723"/>
    </source>
</evidence>
<accession>A0A813K0H8</accession>
<dbReference type="SMART" id="SM00547">
    <property type="entry name" value="ZnF_RBZ"/>
    <property type="match status" value="1"/>
</dbReference>
<dbReference type="PROSITE" id="PS50199">
    <property type="entry name" value="ZF_RANBP2_2"/>
    <property type="match status" value="1"/>
</dbReference>